<dbReference type="EMBL" id="CM047738">
    <property type="protein sequence ID" value="KAJ0045630.1"/>
    <property type="molecule type" value="Genomic_DNA"/>
</dbReference>
<keyword evidence="2" id="KW-1185">Reference proteome</keyword>
<evidence type="ECO:0000313" key="1">
    <source>
        <dbReference type="EMBL" id="KAJ0045630.1"/>
    </source>
</evidence>
<sequence>MQIERRWKLELWWSTLDYRDVVAIPGVGEMDAEWCCWSGWVWDYQLTVGGAVGCWRTGEM</sequence>
<accession>A0ACC0Z386</accession>
<comment type="caution">
    <text evidence="1">The sequence shown here is derived from an EMBL/GenBank/DDBJ whole genome shotgun (WGS) entry which is preliminary data.</text>
</comment>
<reference evidence="2" key="1">
    <citation type="journal article" date="2023" name="G3 (Bethesda)">
        <title>Genome assembly and association tests identify interacting loci associated with vigor, precocity, and sex in interspecific pistachio rootstocks.</title>
        <authorList>
            <person name="Palmer W."/>
            <person name="Jacygrad E."/>
            <person name="Sagayaradj S."/>
            <person name="Cavanaugh K."/>
            <person name="Han R."/>
            <person name="Bertier L."/>
            <person name="Beede B."/>
            <person name="Kafkas S."/>
            <person name="Golino D."/>
            <person name="Preece J."/>
            <person name="Michelmore R."/>
        </authorList>
    </citation>
    <scope>NUCLEOTIDE SEQUENCE [LARGE SCALE GENOMIC DNA]</scope>
</reference>
<dbReference type="Proteomes" id="UP001163603">
    <property type="component" value="Chromosome 3"/>
</dbReference>
<name>A0ACC0Z386_9ROSI</name>
<gene>
    <name evidence="1" type="ORF">Pint_05793</name>
</gene>
<organism evidence="1 2">
    <name type="scientific">Pistacia integerrima</name>
    <dbReference type="NCBI Taxonomy" id="434235"/>
    <lineage>
        <taxon>Eukaryota</taxon>
        <taxon>Viridiplantae</taxon>
        <taxon>Streptophyta</taxon>
        <taxon>Embryophyta</taxon>
        <taxon>Tracheophyta</taxon>
        <taxon>Spermatophyta</taxon>
        <taxon>Magnoliopsida</taxon>
        <taxon>eudicotyledons</taxon>
        <taxon>Gunneridae</taxon>
        <taxon>Pentapetalae</taxon>
        <taxon>rosids</taxon>
        <taxon>malvids</taxon>
        <taxon>Sapindales</taxon>
        <taxon>Anacardiaceae</taxon>
        <taxon>Pistacia</taxon>
    </lineage>
</organism>
<proteinExistence type="predicted"/>
<evidence type="ECO:0000313" key="2">
    <source>
        <dbReference type="Proteomes" id="UP001163603"/>
    </source>
</evidence>
<protein>
    <submittedName>
        <fullName evidence="1">Uncharacterized protein</fullName>
    </submittedName>
</protein>